<proteinExistence type="predicted"/>
<feature type="region of interest" description="Disordered" evidence="1">
    <location>
        <begin position="43"/>
        <end position="67"/>
    </location>
</feature>
<dbReference type="Proteomes" id="UP000199013">
    <property type="component" value="Unassembled WGS sequence"/>
</dbReference>
<dbReference type="AlphaFoldDB" id="A0A1C3NY88"/>
<reference evidence="3" key="1">
    <citation type="submission" date="2016-02" db="EMBL/GenBank/DDBJ databases">
        <authorList>
            <person name="Wibberg D."/>
        </authorList>
    </citation>
    <scope>NUCLEOTIDE SEQUENCE [LARGE SCALE GENOMIC DNA]</scope>
</reference>
<evidence type="ECO:0000256" key="1">
    <source>
        <dbReference type="SAM" id="MobiDB-lite"/>
    </source>
</evidence>
<gene>
    <name evidence="2" type="ORF">FDG2_2726</name>
</gene>
<accession>A0A1C3NY88</accession>
<name>A0A1C3NY88_9ACTN</name>
<organism evidence="2 3">
    <name type="scientific">Candidatus Protofrankia californiensis</name>
    <dbReference type="NCBI Taxonomy" id="1839754"/>
    <lineage>
        <taxon>Bacteria</taxon>
        <taxon>Bacillati</taxon>
        <taxon>Actinomycetota</taxon>
        <taxon>Actinomycetes</taxon>
        <taxon>Frankiales</taxon>
        <taxon>Frankiaceae</taxon>
        <taxon>Protofrankia</taxon>
    </lineage>
</organism>
<dbReference type="EMBL" id="FLUV01001158">
    <property type="protein sequence ID" value="SBW22495.1"/>
    <property type="molecule type" value="Genomic_DNA"/>
</dbReference>
<sequence>MPIAETARWNKVGEISVGGTGPVVGGSSLPSNREEEALIAQIGELKDRPQPPPRSRMSGPRVGVSNS</sequence>
<evidence type="ECO:0000313" key="3">
    <source>
        <dbReference type="Proteomes" id="UP000199013"/>
    </source>
</evidence>
<protein>
    <submittedName>
        <fullName evidence="2">Uncharacterized protein</fullName>
    </submittedName>
</protein>
<evidence type="ECO:0000313" key="2">
    <source>
        <dbReference type="EMBL" id="SBW22495.1"/>
    </source>
</evidence>
<keyword evidence="3" id="KW-1185">Reference proteome</keyword>